<dbReference type="RefSeq" id="WP_060777535.1">
    <property type="nucleotide sequence ID" value="NZ_CAJHLF010000001.1"/>
</dbReference>
<evidence type="ECO:0000256" key="2">
    <source>
        <dbReference type="ARBA" id="ARBA00022801"/>
    </source>
</evidence>
<protein>
    <submittedName>
        <fullName evidence="4">Glycoside hydrolase family 73 protein</fullName>
    </submittedName>
</protein>
<dbReference type="AlphaFoldDB" id="A0A0X8FD25"/>
<dbReference type="PANTHER" id="PTHR33308:SF10">
    <property type="entry name" value="EXO-GLUCOSAMINIDASE LYTG"/>
    <property type="match status" value="1"/>
</dbReference>
<dbReference type="Proteomes" id="UP000594771">
    <property type="component" value="Chromosome"/>
</dbReference>
<dbReference type="InterPro" id="IPR002901">
    <property type="entry name" value="MGlyc_endo_b_GlcNAc-like_dom"/>
</dbReference>
<comment type="similarity">
    <text evidence="1">Belongs to the glycosyl hydrolase 73 family.</text>
</comment>
<reference evidence="4 5" key="1">
    <citation type="submission" date="2020-12" db="EMBL/GenBank/DDBJ databases">
        <title>FDA dAtabase for Regulatory Grade micrObial Sequences (FDA-ARGOS): Supporting development and validation of Infectious Disease Dx tests.</title>
        <authorList>
            <person name="Sproer C."/>
            <person name="Gronow S."/>
            <person name="Severitt S."/>
            <person name="Schroder I."/>
            <person name="Tallon L."/>
            <person name="Sadzewicz L."/>
            <person name="Zhao X."/>
            <person name="Boylan J."/>
            <person name="Ott S."/>
            <person name="Bowen H."/>
            <person name="Vavikolanu K."/>
            <person name="Mehta A."/>
            <person name="Aluvathingal J."/>
            <person name="Nadendla S."/>
            <person name="Lowell S."/>
            <person name="Myers T."/>
            <person name="Yan Y."/>
            <person name="Sichtig H."/>
        </authorList>
    </citation>
    <scope>NUCLEOTIDE SEQUENCE [LARGE SCALE GENOMIC DNA]</scope>
    <source>
        <strain evidence="4 5">FDAARGOS_911</strain>
    </source>
</reference>
<evidence type="ECO:0000259" key="3">
    <source>
        <dbReference type="SMART" id="SM00047"/>
    </source>
</evidence>
<dbReference type="PANTHER" id="PTHR33308">
    <property type="entry name" value="PEPTIDOGLYCAN HYDROLASE FLGJ"/>
    <property type="match status" value="1"/>
</dbReference>
<name>A0A0X8FD25_9LACT</name>
<dbReference type="KEGG" id="aun:AWM73_00270"/>
<sequence>MARKRKKGPKIKLKKYFWPKKKRQQVAVIILVALSLLGLTYCANNYLPYFNFSAYQWKDKEMSDQEAAFINQIGNYATLNYSQSQVLPSVVIAQAILESDFGKSQLASQYGNLFGRKAGAGEPSVALSTQEYGSGGWVTITDHFKVYPDWQSAVIDHGHLMVNGTDWNHDLYLGVRQARHYRQATKALAEAGYATDPGYADKLNHLIESYGLMQFDP</sequence>
<dbReference type="OrthoDB" id="977752at2"/>
<proteinExistence type="inferred from homology"/>
<dbReference type="Pfam" id="PF01832">
    <property type="entry name" value="Glucosaminidase"/>
    <property type="match status" value="1"/>
</dbReference>
<organism evidence="4 5">
    <name type="scientific">Aerococcus urinae</name>
    <dbReference type="NCBI Taxonomy" id="1376"/>
    <lineage>
        <taxon>Bacteria</taxon>
        <taxon>Bacillati</taxon>
        <taxon>Bacillota</taxon>
        <taxon>Bacilli</taxon>
        <taxon>Lactobacillales</taxon>
        <taxon>Aerococcaceae</taxon>
        <taxon>Aerococcus</taxon>
    </lineage>
</organism>
<dbReference type="Gene3D" id="1.10.530.10">
    <property type="match status" value="1"/>
</dbReference>
<gene>
    <name evidence="4" type="ORF">I6G68_00755</name>
</gene>
<dbReference type="PRINTS" id="PR01002">
    <property type="entry name" value="FLGFLGJ"/>
</dbReference>
<dbReference type="Gene3D" id="4.10.80.30">
    <property type="entry name" value="DNA polymerase, domain 6"/>
    <property type="match status" value="1"/>
</dbReference>
<evidence type="ECO:0000313" key="4">
    <source>
        <dbReference type="EMBL" id="QPS01641.1"/>
    </source>
</evidence>
<dbReference type="SMART" id="SM00047">
    <property type="entry name" value="LYZ2"/>
    <property type="match status" value="1"/>
</dbReference>
<feature type="domain" description="Mannosyl-glycoprotein endo-beta-N-acetylglucosamidase-like" evidence="3">
    <location>
        <begin position="58"/>
        <end position="216"/>
    </location>
</feature>
<dbReference type="InterPro" id="IPR051056">
    <property type="entry name" value="Glycosyl_Hydrolase_73"/>
</dbReference>
<evidence type="ECO:0000313" key="5">
    <source>
        <dbReference type="Proteomes" id="UP000594771"/>
    </source>
</evidence>
<keyword evidence="2 4" id="KW-0378">Hydrolase</keyword>
<dbReference type="GO" id="GO:0004040">
    <property type="term" value="F:amidase activity"/>
    <property type="evidence" value="ECO:0007669"/>
    <property type="project" value="InterPro"/>
</dbReference>
<accession>A0A0X8FD25</accession>
<evidence type="ECO:0000256" key="1">
    <source>
        <dbReference type="ARBA" id="ARBA00010266"/>
    </source>
</evidence>
<dbReference type="GeneID" id="70079347"/>
<dbReference type="EMBL" id="CP065662">
    <property type="protein sequence ID" value="QPS01641.1"/>
    <property type="molecule type" value="Genomic_DNA"/>
</dbReference>